<evidence type="ECO:0000313" key="2">
    <source>
        <dbReference type="Proteomes" id="UP000202176"/>
    </source>
</evidence>
<organism evidence="1 2">
    <name type="scientific">Pithovirus sibericum</name>
    <dbReference type="NCBI Taxonomy" id="1450746"/>
    <lineage>
        <taxon>Viruses</taxon>
        <taxon>Pithoviruses</taxon>
        <taxon>Orthopithovirinae</taxon>
        <taxon>Alphapithovirus</taxon>
        <taxon>Alphapithovirus sibericum</taxon>
    </lineage>
</organism>
<dbReference type="EMBL" id="KF740664">
    <property type="protein sequence ID" value="AHH01569.1"/>
    <property type="molecule type" value="Genomic_DNA"/>
</dbReference>
<name>W5S4G6_9VIRU</name>
<dbReference type="KEGG" id="vg:18266030"/>
<dbReference type="GeneID" id="18266030"/>
<gene>
    <name evidence="1" type="ORF">pv_2</name>
</gene>
<dbReference type="RefSeq" id="YP_009000904.1">
    <property type="nucleotide sequence ID" value="NC_023423.1"/>
</dbReference>
<keyword evidence="2" id="KW-1185">Reference proteome</keyword>
<dbReference type="OrthoDB" id="30510at10239"/>
<sequence length="471" mass="53251">MSGCGIVLVLSDDPISRIVTAITKQEFSTIGCYYYYKPTNTIQVFVTDPFGFPIYGSDLDLRSLVENPIVRRVVLRPLLPIVRKGVEDKNQTQKREEIFRLTLTQARRKGPLTNTKECLYQLFGFPSGNFSQRGLSSLGLMELIMKKIGSCLPQSKINTIYGSGYEWCISPPTKQKSVDAVIQLLSYLASNLNQQTSAEVTTDGTKLPAQIQSYIIDETIFGPFEEISIVENLKRRDALLKIFKEQMPRIEKTISCFLSLLSDPGFFYLVAKGTRNQSLELLQTSLIECIQTKTSLLTEVADLLPENKLQTYLSDLNFERSKASALIGDVFETSENLDEIGQKKSRKKDCQDSIEELRDLVSELIEKQEPFDVRRLLQISNSLSSNVGLEELFFPVKKVKGQYFLSPEQIGVVLKSGDRLNLPLRDVDLSRFDYETLVEILDSLDGLANDPTYDEIRTRIAEELASYSSQM</sequence>
<dbReference type="Proteomes" id="UP000202176">
    <property type="component" value="Segment"/>
</dbReference>
<reference evidence="1 2" key="1">
    <citation type="journal article" date="2014" name="Proc. Natl. Acad. Sci. U.S.A.">
        <title>Thirty-thousand-year-old distant relative of giant icosahedral DNA viruses with a pandoravirus morphology.</title>
        <authorList>
            <person name="Legendre M."/>
            <person name="Bartoli J."/>
            <person name="Shmakova L."/>
            <person name="Jeudy S."/>
            <person name="Labadie K."/>
            <person name="Adrait A."/>
            <person name="Lescot M."/>
            <person name="Poirot O."/>
            <person name="Bertaux L."/>
            <person name="Bruley C."/>
            <person name="Coute Y."/>
            <person name="Rivkina E."/>
            <person name="Abergel C."/>
            <person name="Claverie J.M."/>
        </authorList>
    </citation>
    <scope>NUCLEOTIDE SEQUENCE [LARGE SCALE GENOMIC DNA]</scope>
    <source>
        <strain evidence="1">P1084-T</strain>
    </source>
</reference>
<proteinExistence type="predicted"/>
<evidence type="ECO:0000313" key="1">
    <source>
        <dbReference type="EMBL" id="AHH01569.1"/>
    </source>
</evidence>
<accession>W5S4G6</accession>
<protein>
    <submittedName>
        <fullName evidence="1">Uncharacterized protein</fullName>
    </submittedName>
</protein>